<sequence length="742" mass="78956">MKNPYRLRAFLCALALAAAGAVLHANVKVPAIFGDNMVLQLGSPVPVWGAAAPGENVTVAFAGQTKTATAGADGKWRVNLDPLTASKEPRELTITGANTLRFTNVLVGVVWLCSGQSNMEWQLQKSDNGEQEIAASAQPLLRLFHVKKAWSDTPRDDVELENSWAWAAAAPDTTPKFSGVGYFFGRALLKAFKENIPVGLINSSWGGTRIEPWTSPAGFGGIPALADIDARIQSATAGTDANKRLTAQALADHEAWLAASRAAAATGKVVAPPPEFPKALLPLSADSASRPQQSATVLYNAMIAPLAPFAIQGAIWYQGEANLADGALYYDKLNALAASWRREFENPALPLHIVQLAPYKYNDTTSLPEIWAAQARFARDDSYSGIAIINDVGNVNNIHPTDKLTVGGRLARLALNKTYGVTQVKCDSPAPADIQFTRDSAVITFAGTAKLATRDGRAPDWFEIAGAGGWRKAAATIKDNTVTVRADGVTQPAAVRYAWSGTAEPNLRDAETGLQVGAFTHGEIPPPAELAKLGADAAGFQVLYDLDPLASSGHEVTYSVNNAAKFAGKKIKRVAYYLGLVNADGDATWSFVSLDAFSQDAKKLGVPTKNSGARFQQNVANLVVRTNVRSVKTGAFKQGNIEFWDCNYNGQNSAKVPGASDQLFDFGDNMSTGQSPGYGSMQIHNTAEKQTIIAYNHWSVGKACDLGIGSQPGGGKANPDWTFSKSGGKLQSARLLVLVQPE</sequence>
<feature type="domain" description="Sialate O-acetylesterase" evidence="3">
    <location>
        <begin position="296"/>
        <end position="363"/>
    </location>
</feature>
<dbReference type="InterPro" id="IPR005181">
    <property type="entry name" value="SASA"/>
</dbReference>
<keyword evidence="1" id="KW-0378">Hydrolase</keyword>
<dbReference type="OrthoDB" id="183320at2"/>
<evidence type="ECO:0000256" key="1">
    <source>
        <dbReference type="ARBA" id="ARBA00022801"/>
    </source>
</evidence>
<dbReference type="AlphaFoldDB" id="A0A178IGB6"/>
<evidence type="ECO:0000259" key="3">
    <source>
        <dbReference type="Pfam" id="PF03629"/>
    </source>
</evidence>
<dbReference type="STRING" id="1184151.AW736_18890"/>
<keyword evidence="2" id="KW-0732">Signal</keyword>
<dbReference type="EMBL" id="LRRQ01000144">
    <property type="protein sequence ID" value="OAM88139.1"/>
    <property type="molecule type" value="Genomic_DNA"/>
</dbReference>
<evidence type="ECO:0000313" key="5">
    <source>
        <dbReference type="Proteomes" id="UP000078486"/>
    </source>
</evidence>
<dbReference type="PANTHER" id="PTHR22901:SF0">
    <property type="entry name" value="SIALATE O-ACETYLESTERASE"/>
    <property type="match status" value="1"/>
</dbReference>
<dbReference type="Proteomes" id="UP000078486">
    <property type="component" value="Unassembled WGS sequence"/>
</dbReference>
<comment type="caution">
    <text evidence="4">The sequence shown here is derived from an EMBL/GenBank/DDBJ whole genome shotgun (WGS) entry which is preliminary data.</text>
</comment>
<organism evidence="4 5">
    <name type="scientific">Termitidicoccus mucosus</name>
    <dbReference type="NCBI Taxonomy" id="1184151"/>
    <lineage>
        <taxon>Bacteria</taxon>
        <taxon>Pseudomonadati</taxon>
        <taxon>Verrucomicrobiota</taxon>
        <taxon>Opitutia</taxon>
        <taxon>Opitutales</taxon>
        <taxon>Opitutaceae</taxon>
        <taxon>Termitidicoccus</taxon>
    </lineage>
</organism>
<dbReference type="InterPro" id="IPR036514">
    <property type="entry name" value="SGNH_hydro_sf"/>
</dbReference>
<reference evidence="4 5" key="1">
    <citation type="submission" date="2016-01" db="EMBL/GenBank/DDBJ databases">
        <title>High potential of lignocellulose degradation of a new Verrucomicrobia species.</title>
        <authorList>
            <person name="Wang Y."/>
            <person name="Shi Y."/>
            <person name="Qiu Z."/>
            <person name="Liu S."/>
            <person name="Yang H."/>
        </authorList>
    </citation>
    <scope>NUCLEOTIDE SEQUENCE [LARGE SCALE GENOMIC DNA]</scope>
    <source>
        <strain evidence="4 5">TSB47</strain>
    </source>
</reference>
<dbReference type="InterPro" id="IPR013783">
    <property type="entry name" value="Ig-like_fold"/>
</dbReference>
<accession>A0A178IGB6</accession>
<dbReference type="Gene3D" id="2.60.40.10">
    <property type="entry name" value="Immunoglobulins"/>
    <property type="match status" value="1"/>
</dbReference>
<dbReference type="GO" id="GO:0001681">
    <property type="term" value="F:sialate O-acetylesterase activity"/>
    <property type="evidence" value="ECO:0007669"/>
    <property type="project" value="InterPro"/>
</dbReference>
<dbReference type="Gene3D" id="3.40.50.1110">
    <property type="entry name" value="SGNH hydrolase"/>
    <property type="match status" value="1"/>
</dbReference>
<dbReference type="GO" id="GO:0005975">
    <property type="term" value="P:carbohydrate metabolic process"/>
    <property type="evidence" value="ECO:0007669"/>
    <property type="project" value="TreeGrafter"/>
</dbReference>
<dbReference type="InterPro" id="IPR039329">
    <property type="entry name" value="SIAE"/>
</dbReference>
<name>A0A178IGB6_9BACT</name>
<evidence type="ECO:0000256" key="2">
    <source>
        <dbReference type="SAM" id="SignalP"/>
    </source>
</evidence>
<evidence type="ECO:0000313" key="4">
    <source>
        <dbReference type="EMBL" id="OAM88139.1"/>
    </source>
</evidence>
<feature type="signal peptide" evidence="2">
    <location>
        <begin position="1"/>
        <end position="24"/>
    </location>
</feature>
<gene>
    <name evidence="4" type="ORF">AW736_18890</name>
</gene>
<protein>
    <recommendedName>
        <fullName evidence="3">Sialate O-acetylesterase domain-containing protein</fullName>
    </recommendedName>
</protein>
<feature type="domain" description="Sialate O-acetylesterase" evidence="3">
    <location>
        <begin position="110"/>
        <end position="215"/>
    </location>
</feature>
<proteinExistence type="predicted"/>
<dbReference type="SUPFAM" id="SSF52266">
    <property type="entry name" value="SGNH hydrolase"/>
    <property type="match status" value="1"/>
</dbReference>
<dbReference type="RefSeq" id="WP_068771857.1">
    <property type="nucleotide sequence ID" value="NZ_CP109796.1"/>
</dbReference>
<dbReference type="PANTHER" id="PTHR22901">
    <property type="entry name" value="SIALATE O-ACETYLESTERASE"/>
    <property type="match status" value="1"/>
</dbReference>
<feature type="chain" id="PRO_5008088845" description="Sialate O-acetylesterase domain-containing protein" evidence="2">
    <location>
        <begin position="25"/>
        <end position="742"/>
    </location>
</feature>
<dbReference type="Pfam" id="PF03629">
    <property type="entry name" value="SASA"/>
    <property type="match status" value="2"/>
</dbReference>
<keyword evidence="5" id="KW-1185">Reference proteome</keyword>